<dbReference type="InterPro" id="IPR023211">
    <property type="entry name" value="DNA_pol_palm_dom_sf"/>
</dbReference>
<dbReference type="AlphaFoldDB" id="X1BAQ6"/>
<proteinExistence type="predicted"/>
<dbReference type="EMBL" id="BART01009805">
    <property type="protein sequence ID" value="GAG81213.1"/>
    <property type="molecule type" value="Genomic_DNA"/>
</dbReference>
<gene>
    <name evidence="1" type="ORF">S01H4_21613</name>
</gene>
<dbReference type="SUPFAM" id="SSF56672">
    <property type="entry name" value="DNA/RNA polymerases"/>
    <property type="match status" value="1"/>
</dbReference>
<comment type="caution">
    <text evidence="1">The sequence shown here is derived from an EMBL/GenBank/DDBJ whole genome shotgun (WGS) entry which is preliminary data.</text>
</comment>
<sequence length="222" mass="25312">MKQEIIGTCDPDIMKRETVYDEEHSIIYDQVFLAGTIFKEYKTGEAFHSFPAIAAHVTAEARLYLFQLAQKIPTHSLFYMDTDSLLVDHQGFEALSQEMDPQKMGMLKVETQSPWMEINAPKDYKLEGRSKTKGIKLNAELLEDGSYRQTHWTKLNGLIRAGMTEGYMTRTVEKTQQRIIHSGRVGHFGWIAPLRLVLDPDPCDVLPPQQFAPLPLSVSVLR</sequence>
<dbReference type="InterPro" id="IPR043502">
    <property type="entry name" value="DNA/RNA_pol_sf"/>
</dbReference>
<organism evidence="1">
    <name type="scientific">marine sediment metagenome</name>
    <dbReference type="NCBI Taxonomy" id="412755"/>
    <lineage>
        <taxon>unclassified sequences</taxon>
        <taxon>metagenomes</taxon>
        <taxon>ecological metagenomes</taxon>
    </lineage>
</organism>
<name>X1BAQ6_9ZZZZ</name>
<evidence type="ECO:0000313" key="1">
    <source>
        <dbReference type="EMBL" id="GAG81213.1"/>
    </source>
</evidence>
<reference evidence="1" key="1">
    <citation type="journal article" date="2014" name="Front. Microbiol.">
        <title>High frequency of phylogenetically diverse reductive dehalogenase-homologous genes in deep subseafloor sedimentary metagenomes.</title>
        <authorList>
            <person name="Kawai M."/>
            <person name="Futagami T."/>
            <person name="Toyoda A."/>
            <person name="Takaki Y."/>
            <person name="Nishi S."/>
            <person name="Hori S."/>
            <person name="Arai W."/>
            <person name="Tsubouchi T."/>
            <person name="Morono Y."/>
            <person name="Uchiyama I."/>
            <person name="Ito T."/>
            <person name="Fujiyama A."/>
            <person name="Inagaki F."/>
            <person name="Takami H."/>
        </authorList>
    </citation>
    <scope>NUCLEOTIDE SEQUENCE</scope>
    <source>
        <strain evidence="1">Expedition CK06-06</strain>
    </source>
</reference>
<dbReference type="Gene3D" id="3.90.1600.10">
    <property type="entry name" value="Palm domain of DNA polymerase"/>
    <property type="match status" value="1"/>
</dbReference>
<accession>X1BAQ6</accession>
<protein>
    <submittedName>
        <fullName evidence="1">Uncharacterized protein</fullName>
    </submittedName>
</protein>